<proteinExistence type="predicted"/>
<organism evidence="3 4">
    <name type="scientific">Mortierella isabellina</name>
    <name type="common">Filamentous fungus</name>
    <name type="synonym">Umbelopsis isabellina</name>
    <dbReference type="NCBI Taxonomy" id="91625"/>
    <lineage>
        <taxon>Eukaryota</taxon>
        <taxon>Fungi</taxon>
        <taxon>Fungi incertae sedis</taxon>
        <taxon>Mucoromycota</taxon>
        <taxon>Mucoromycotina</taxon>
        <taxon>Umbelopsidomycetes</taxon>
        <taxon>Umbelopsidales</taxon>
        <taxon>Umbelopsidaceae</taxon>
        <taxon>Umbelopsis</taxon>
    </lineage>
</organism>
<keyword evidence="4" id="KW-1185">Reference proteome</keyword>
<dbReference type="PANTHER" id="PTHR13041">
    <property type="entry name" value="JTB PROTEIN-RELATED"/>
    <property type="match status" value="1"/>
</dbReference>
<dbReference type="Pfam" id="PF05439">
    <property type="entry name" value="JTB"/>
    <property type="match status" value="1"/>
</dbReference>
<dbReference type="GO" id="GO:0030496">
    <property type="term" value="C:midbody"/>
    <property type="evidence" value="ECO:0007669"/>
    <property type="project" value="TreeGrafter"/>
</dbReference>
<dbReference type="InterPro" id="IPR008657">
    <property type="entry name" value="JTB"/>
</dbReference>
<evidence type="ECO:0000256" key="2">
    <source>
        <dbReference type="SAM" id="SignalP"/>
    </source>
</evidence>
<dbReference type="AlphaFoldDB" id="A0A8H7PQF7"/>
<reference evidence="3" key="1">
    <citation type="submission" date="2020-12" db="EMBL/GenBank/DDBJ databases">
        <title>Metabolic potential, ecology and presence of endohyphal bacteria is reflected in genomic diversity of Mucoromycotina.</title>
        <authorList>
            <person name="Muszewska A."/>
            <person name="Okrasinska A."/>
            <person name="Steczkiewicz K."/>
            <person name="Drgas O."/>
            <person name="Orlowska M."/>
            <person name="Perlinska-Lenart U."/>
            <person name="Aleksandrzak-Piekarczyk T."/>
            <person name="Szatraj K."/>
            <person name="Zielenkiewicz U."/>
            <person name="Pilsyk S."/>
            <person name="Malc E."/>
            <person name="Mieczkowski P."/>
            <person name="Kruszewska J.S."/>
            <person name="Biernat P."/>
            <person name="Pawlowska J."/>
        </authorList>
    </citation>
    <scope>NUCLEOTIDE SEQUENCE</scope>
    <source>
        <strain evidence="3">WA0000067209</strain>
    </source>
</reference>
<sequence length="149" mass="16946">MRRTLLQHTAIFILLVFFLSAAAALGNAQSNGPSLQSRQLSSDMYTCSVVGECKVCTDLEKKTQPYCKEYGNKQAISCKYNEDITGMPDALPLFQACPRVRWVERRHYHVFVVSNVVVSMLAVGVFLWRHRKLTGEQYRRMAQRIGISV</sequence>
<dbReference type="GO" id="GO:0000281">
    <property type="term" value="P:mitotic cytokinesis"/>
    <property type="evidence" value="ECO:0007669"/>
    <property type="project" value="TreeGrafter"/>
</dbReference>
<dbReference type="GO" id="GO:0005819">
    <property type="term" value="C:spindle"/>
    <property type="evidence" value="ECO:0007669"/>
    <property type="project" value="TreeGrafter"/>
</dbReference>
<name>A0A8H7PQF7_MORIS</name>
<protein>
    <recommendedName>
        <fullName evidence="5">Protein JTB</fullName>
    </recommendedName>
</protein>
<gene>
    <name evidence="3" type="ORF">INT43_003268</name>
</gene>
<keyword evidence="1" id="KW-0472">Membrane</keyword>
<evidence type="ECO:0000256" key="1">
    <source>
        <dbReference type="SAM" id="Phobius"/>
    </source>
</evidence>
<feature type="chain" id="PRO_5034171415" description="Protein JTB" evidence="2">
    <location>
        <begin position="29"/>
        <end position="149"/>
    </location>
</feature>
<dbReference type="GO" id="GO:0016020">
    <property type="term" value="C:membrane"/>
    <property type="evidence" value="ECO:0007669"/>
    <property type="project" value="InterPro"/>
</dbReference>
<dbReference type="OrthoDB" id="2245086at2759"/>
<dbReference type="EMBL" id="JAEPQZ010000008">
    <property type="protein sequence ID" value="KAG2178015.1"/>
    <property type="molecule type" value="Genomic_DNA"/>
</dbReference>
<accession>A0A8H7PQF7</accession>
<evidence type="ECO:0000313" key="4">
    <source>
        <dbReference type="Proteomes" id="UP000654370"/>
    </source>
</evidence>
<comment type="caution">
    <text evidence="3">The sequence shown here is derived from an EMBL/GenBank/DDBJ whole genome shotgun (WGS) entry which is preliminary data.</text>
</comment>
<keyword evidence="1" id="KW-0812">Transmembrane</keyword>
<dbReference type="GO" id="GO:0005737">
    <property type="term" value="C:cytoplasm"/>
    <property type="evidence" value="ECO:0007669"/>
    <property type="project" value="TreeGrafter"/>
</dbReference>
<keyword evidence="2" id="KW-0732">Signal</keyword>
<evidence type="ECO:0008006" key="5">
    <source>
        <dbReference type="Google" id="ProtNLM"/>
    </source>
</evidence>
<evidence type="ECO:0000313" key="3">
    <source>
        <dbReference type="EMBL" id="KAG2178015.1"/>
    </source>
</evidence>
<dbReference type="Proteomes" id="UP000654370">
    <property type="component" value="Unassembled WGS sequence"/>
</dbReference>
<dbReference type="PANTHER" id="PTHR13041:SF3">
    <property type="entry name" value="PROTEIN JTB"/>
    <property type="match status" value="1"/>
</dbReference>
<feature type="signal peptide" evidence="2">
    <location>
        <begin position="1"/>
        <end position="28"/>
    </location>
</feature>
<keyword evidence="1" id="KW-1133">Transmembrane helix</keyword>
<feature type="transmembrane region" description="Helical" evidence="1">
    <location>
        <begin position="108"/>
        <end position="128"/>
    </location>
</feature>